<accession>A0ABR7JDH4</accession>
<evidence type="ECO:0000313" key="4">
    <source>
        <dbReference type="Proteomes" id="UP000621670"/>
    </source>
</evidence>
<proteinExistence type="inferred from homology"/>
<dbReference type="RefSeq" id="WP_166133175.1">
    <property type="nucleotide sequence ID" value="NZ_JAAOBY010000001.1"/>
</dbReference>
<dbReference type="InterPro" id="IPR013538">
    <property type="entry name" value="ASHA1/2-like_C"/>
</dbReference>
<dbReference type="Gene3D" id="3.30.530.20">
    <property type="match status" value="1"/>
</dbReference>
<organism evidence="3 4">
    <name type="scientific">Flavobacterium turcicum</name>
    <dbReference type="NCBI Taxonomy" id="2764718"/>
    <lineage>
        <taxon>Bacteria</taxon>
        <taxon>Pseudomonadati</taxon>
        <taxon>Bacteroidota</taxon>
        <taxon>Flavobacteriia</taxon>
        <taxon>Flavobacteriales</taxon>
        <taxon>Flavobacteriaceae</taxon>
        <taxon>Flavobacterium</taxon>
    </lineage>
</organism>
<name>A0ABR7JDH4_9FLAO</name>
<feature type="domain" description="Activator of Hsp90 ATPase homologue 1/2-like C-terminal" evidence="2">
    <location>
        <begin position="9"/>
        <end position="132"/>
    </location>
</feature>
<sequence>MITVQNTINAPIEQVWEKWTTPQHIMKWNNASDDWYTPFAEIDLQVGGKFKYTMASKDDTMRFDFEGVYTTVLDFSVIEYEITDGRKVKITFEQNEAGTKVTERFDPETENSEELQEQGWQAILDNFKKYVEEANL</sequence>
<dbReference type="InterPro" id="IPR023393">
    <property type="entry name" value="START-like_dom_sf"/>
</dbReference>
<comment type="caution">
    <text evidence="3">The sequence shown here is derived from an EMBL/GenBank/DDBJ whole genome shotgun (WGS) entry which is preliminary data.</text>
</comment>
<evidence type="ECO:0000256" key="1">
    <source>
        <dbReference type="ARBA" id="ARBA00006817"/>
    </source>
</evidence>
<dbReference type="EMBL" id="JACRUM010000001">
    <property type="protein sequence ID" value="MBC5862403.1"/>
    <property type="molecule type" value="Genomic_DNA"/>
</dbReference>
<evidence type="ECO:0000259" key="2">
    <source>
        <dbReference type="Pfam" id="PF08327"/>
    </source>
</evidence>
<gene>
    <name evidence="3" type="ORF">H8R26_03110</name>
</gene>
<reference evidence="3 4" key="1">
    <citation type="submission" date="2020-08" db="EMBL/GenBank/DDBJ databases">
        <title>Description of novel Flavobacterium F-400 isolate.</title>
        <authorList>
            <person name="Saticioglu I."/>
            <person name="Duman M."/>
            <person name="Altun S."/>
        </authorList>
    </citation>
    <scope>NUCLEOTIDE SEQUENCE [LARGE SCALE GENOMIC DNA]</scope>
    <source>
        <strain evidence="3 4">F-400</strain>
    </source>
</reference>
<comment type="similarity">
    <text evidence="1">Belongs to the AHA1 family.</text>
</comment>
<protein>
    <submittedName>
        <fullName evidence="3">SRPBCC domain-containing protein</fullName>
    </submittedName>
</protein>
<dbReference type="SUPFAM" id="SSF55961">
    <property type="entry name" value="Bet v1-like"/>
    <property type="match status" value="1"/>
</dbReference>
<dbReference type="Pfam" id="PF08327">
    <property type="entry name" value="AHSA1"/>
    <property type="match status" value="1"/>
</dbReference>
<evidence type="ECO:0000313" key="3">
    <source>
        <dbReference type="EMBL" id="MBC5862403.1"/>
    </source>
</evidence>
<dbReference type="Proteomes" id="UP000621670">
    <property type="component" value="Unassembled WGS sequence"/>
</dbReference>
<keyword evidence="4" id="KW-1185">Reference proteome</keyword>